<reference evidence="2 3" key="1">
    <citation type="submission" date="2018-05" db="EMBL/GenBank/DDBJ databases">
        <title>The draft genome of strain NS-104.</title>
        <authorList>
            <person name="Hang P."/>
            <person name="Jiang J."/>
        </authorList>
    </citation>
    <scope>NUCLEOTIDE SEQUENCE [LARGE SCALE GENOMIC DNA]</scope>
    <source>
        <strain evidence="2 3">NS-104</strain>
    </source>
</reference>
<dbReference type="AlphaFoldDB" id="A0A2U2DRQ8"/>
<keyword evidence="3" id="KW-1185">Reference proteome</keyword>
<dbReference type="InterPro" id="IPR010985">
    <property type="entry name" value="Ribbon_hlx_hlx"/>
</dbReference>
<name>A0A2U2DRQ8_9HYPH</name>
<protein>
    <submittedName>
        <fullName evidence="2">Plasmid stabilization protein</fullName>
    </submittedName>
</protein>
<sequence length="95" mass="10633">MGDLLIRNIDEALKRGIIELAQTNGRSLSDEAKALIGEAMAGKRPEPQPELSPWTAMRAILADIDPAEAEEYARIMDEIEAERKRDFGRPLEDIE</sequence>
<proteinExistence type="predicted"/>
<evidence type="ECO:0000313" key="3">
    <source>
        <dbReference type="Proteomes" id="UP000245252"/>
    </source>
</evidence>
<dbReference type="Proteomes" id="UP000245252">
    <property type="component" value="Unassembled WGS sequence"/>
</dbReference>
<dbReference type="EMBL" id="QFBC01000004">
    <property type="protein sequence ID" value="PWE56003.1"/>
    <property type="molecule type" value="Genomic_DNA"/>
</dbReference>
<feature type="domain" description="Antitoxin FitA-like ribbon-helix-helix" evidence="1">
    <location>
        <begin position="4"/>
        <end position="39"/>
    </location>
</feature>
<evidence type="ECO:0000313" key="2">
    <source>
        <dbReference type="EMBL" id="PWE56003.1"/>
    </source>
</evidence>
<comment type="caution">
    <text evidence="2">The sequence shown here is derived from an EMBL/GenBank/DDBJ whole genome shotgun (WGS) entry which is preliminary data.</text>
</comment>
<dbReference type="GO" id="GO:0006355">
    <property type="term" value="P:regulation of DNA-templated transcription"/>
    <property type="evidence" value="ECO:0007669"/>
    <property type="project" value="InterPro"/>
</dbReference>
<gene>
    <name evidence="2" type="ORF">DEM27_11190</name>
</gene>
<accession>A0A2U2DRQ8</accession>
<dbReference type="SUPFAM" id="SSF47598">
    <property type="entry name" value="Ribbon-helix-helix"/>
    <property type="match status" value="1"/>
</dbReference>
<dbReference type="RefSeq" id="WP_109458323.1">
    <property type="nucleotide sequence ID" value="NZ_QFBC01000004.1"/>
</dbReference>
<dbReference type="OrthoDB" id="8083485at2"/>
<dbReference type="Pfam" id="PF22513">
    <property type="entry name" value="FitA-like_RHH"/>
    <property type="match status" value="1"/>
</dbReference>
<organism evidence="2 3">
    <name type="scientific">Metarhizobium album</name>
    <dbReference type="NCBI Taxonomy" id="2182425"/>
    <lineage>
        <taxon>Bacteria</taxon>
        <taxon>Pseudomonadati</taxon>
        <taxon>Pseudomonadota</taxon>
        <taxon>Alphaproteobacteria</taxon>
        <taxon>Hyphomicrobiales</taxon>
        <taxon>Rhizobiaceae</taxon>
        <taxon>Metarhizobium</taxon>
    </lineage>
</organism>
<evidence type="ECO:0000259" key="1">
    <source>
        <dbReference type="Pfam" id="PF22513"/>
    </source>
</evidence>
<dbReference type="InterPro" id="IPR053853">
    <property type="entry name" value="FitA-like_RHH"/>
</dbReference>